<proteinExistence type="predicted"/>
<evidence type="ECO:0000313" key="2">
    <source>
        <dbReference type="EMBL" id="ALN58838.1"/>
    </source>
</evidence>
<dbReference type="Proteomes" id="UP000061569">
    <property type="component" value="Chromosome"/>
</dbReference>
<dbReference type="EMBL" id="CP013140">
    <property type="protein sequence ID" value="ALN58838.1"/>
    <property type="molecule type" value="Genomic_DNA"/>
</dbReference>
<dbReference type="AlphaFoldDB" id="A0A0S2DJR8"/>
<protein>
    <submittedName>
        <fullName evidence="2">Uncharacterized protein</fullName>
    </submittedName>
</protein>
<sequence length="59" mass="6126">MAATARERCAAHDPNATAVAVSRGPRLQCALWPRHARAADPPTDSTPARRAGHAAARAA</sequence>
<dbReference type="PATRIC" id="fig|69.6.peg.3438"/>
<gene>
    <name evidence="2" type="ORF">GLE_3493</name>
</gene>
<feature type="region of interest" description="Disordered" evidence="1">
    <location>
        <begin position="35"/>
        <end position="59"/>
    </location>
</feature>
<accession>A0A0S2DJR8</accession>
<evidence type="ECO:0000313" key="3">
    <source>
        <dbReference type="Proteomes" id="UP000061569"/>
    </source>
</evidence>
<evidence type="ECO:0000256" key="1">
    <source>
        <dbReference type="SAM" id="MobiDB-lite"/>
    </source>
</evidence>
<reference evidence="2 3" key="1">
    <citation type="submission" date="2015-11" db="EMBL/GenBank/DDBJ databases">
        <title>Genome sequences of Lysobacter enzymogenes strain C3 and Lysobacter antibioticus ATCC 29479.</title>
        <authorList>
            <person name="Kobayashi D.Y."/>
        </authorList>
    </citation>
    <scope>NUCLEOTIDE SEQUENCE [LARGE SCALE GENOMIC DNA]</scope>
    <source>
        <strain evidence="2 3">C3</strain>
    </source>
</reference>
<dbReference type="KEGG" id="lez:GLE_3493"/>
<name>A0A0S2DJR8_LYSEN</name>
<dbReference type="STRING" id="69.GLE_3493"/>
<organism evidence="2 3">
    <name type="scientific">Lysobacter enzymogenes</name>
    <dbReference type="NCBI Taxonomy" id="69"/>
    <lineage>
        <taxon>Bacteria</taxon>
        <taxon>Pseudomonadati</taxon>
        <taxon>Pseudomonadota</taxon>
        <taxon>Gammaproteobacteria</taxon>
        <taxon>Lysobacterales</taxon>
        <taxon>Lysobacteraceae</taxon>
        <taxon>Lysobacter</taxon>
    </lineage>
</organism>